<feature type="domain" description="DUF2828" evidence="2">
    <location>
        <begin position="26"/>
        <end position="445"/>
    </location>
</feature>
<sequence length="698" mass="79447">MEEIRPEVPGNAMMEALQASTSHTYTQNGAPAFNSTNSPTLDAFNRLNTWVSYGDLESILPKSWAEDPSLTLRLIWQLRSIHDGKGEKEAFYRAFGWLYEHHPRTAVANLHMLVSPVCSTKKRPELRRSHGYWKDLLNILALAATGTLGVSEPEFLHRFRPERQWNKPKSERFSGPGGLERHNQEQKTRAREQRTHVGAERHQNLINELSNPKFRALFITVARLFTDQLIEDIKIVVEIENIPRDSNADVTRLDLLHKISLAGKWAPTPGAAHDKFTNISSAISLLLHHSRASIPQVFPRSLENFDPFDPQYDDSHFHTLRSYYQRWFLTRIRSVTHVIEPLMTSNKWSSIRYARVSSLCMEKNTNHFLRHDQERFSQYLVDVESGKKSISGATLFPHDIIGRVIEIVSESKSNDAKKAIADANLKVIEGQWNSLVERLKESGALDNSIAVCDVSGSMGHFLHPYQQVKSRRGYQFKRPYPILPAIALSLLLSRLAKPPFSNGFITFSAIPEFVQLDPTLSLYETITKMNSANWDMNTDFASVFLNLILPRAKEYNVPNDQMIKRIFVFSDMQFDNASGAGSDAGRWNTTHEVVVKAYEEAGYDVPQIVYWDLANAGTVEVKADREGVAMMNGFSGAMMKVFMGEEEEVEEEENWEEVNMVDGEPRTVAEKRRKEFTPISVMKRAVMKPCFDGLVVVD</sequence>
<dbReference type="PANTHER" id="PTHR31373:SF27">
    <property type="entry name" value="TROVE DOMAIN-CONTAINING PROTEIN"/>
    <property type="match status" value="1"/>
</dbReference>
<protein>
    <submittedName>
        <fullName evidence="4">Uncharacterized protein</fullName>
    </submittedName>
</protein>
<dbReference type="EMBL" id="ML179503">
    <property type="protein sequence ID" value="THU86326.1"/>
    <property type="molecule type" value="Genomic_DNA"/>
</dbReference>
<dbReference type="InterPro" id="IPR056690">
    <property type="entry name" value="DUF7788"/>
</dbReference>
<dbReference type="Pfam" id="PF11443">
    <property type="entry name" value="DUF2828"/>
    <property type="match status" value="1"/>
</dbReference>
<evidence type="ECO:0000313" key="4">
    <source>
        <dbReference type="EMBL" id="THU86326.1"/>
    </source>
</evidence>
<feature type="region of interest" description="Disordered" evidence="1">
    <location>
        <begin position="167"/>
        <end position="199"/>
    </location>
</feature>
<dbReference type="InterPro" id="IPR036465">
    <property type="entry name" value="vWFA_dom_sf"/>
</dbReference>
<evidence type="ECO:0000313" key="5">
    <source>
        <dbReference type="Proteomes" id="UP000297245"/>
    </source>
</evidence>
<gene>
    <name evidence="4" type="ORF">K435DRAFT_731562</name>
</gene>
<dbReference type="OrthoDB" id="1149618at2759"/>
<evidence type="ECO:0000259" key="3">
    <source>
        <dbReference type="Pfam" id="PF25043"/>
    </source>
</evidence>
<feature type="domain" description="DUF7788" evidence="3">
    <location>
        <begin position="447"/>
        <end position="686"/>
    </location>
</feature>
<name>A0A4S8LBR8_DENBC</name>
<accession>A0A4S8LBR8</accession>
<dbReference type="SUPFAM" id="SSF53300">
    <property type="entry name" value="vWA-like"/>
    <property type="match status" value="1"/>
</dbReference>
<dbReference type="InterPro" id="IPR011205">
    <property type="entry name" value="UCP015417_vWA"/>
</dbReference>
<organism evidence="4 5">
    <name type="scientific">Dendrothele bispora (strain CBS 962.96)</name>
    <dbReference type="NCBI Taxonomy" id="1314807"/>
    <lineage>
        <taxon>Eukaryota</taxon>
        <taxon>Fungi</taxon>
        <taxon>Dikarya</taxon>
        <taxon>Basidiomycota</taxon>
        <taxon>Agaricomycotina</taxon>
        <taxon>Agaricomycetes</taxon>
        <taxon>Agaricomycetidae</taxon>
        <taxon>Agaricales</taxon>
        <taxon>Agaricales incertae sedis</taxon>
        <taxon>Dendrothele</taxon>
    </lineage>
</organism>
<proteinExistence type="predicted"/>
<dbReference type="PIRSF" id="PIRSF015417">
    <property type="entry name" value="T31B5_30_vWA"/>
    <property type="match status" value="1"/>
</dbReference>
<dbReference type="PANTHER" id="PTHR31373">
    <property type="entry name" value="OS06G0652100 PROTEIN"/>
    <property type="match status" value="1"/>
</dbReference>
<feature type="compositionally biased region" description="Basic and acidic residues" evidence="1">
    <location>
        <begin position="179"/>
        <end position="199"/>
    </location>
</feature>
<dbReference type="Proteomes" id="UP000297245">
    <property type="component" value="Unassembled WGS sequence"/>
</dbReference>
<evidence type="ECO:0000259" key="2">
    <source>
        <dbReference type="Pfam" id="PF11443"/>
    </source>
</evidence>
<reference evidence="4 5" key="1">
    <citation type="journal article" date="2019" name="Nat. Ecol. Evol.">
        <title>Megaphylogeny resolves global patterns of mushroom evolution.</title>
        <authorList>
            <person name="Varga T."/>
            <person name="Krizsan K."/>
            <person name="Foldi C."/>
            <person name="Dima B."/>
            <person name="Sanchez-Garcia M."/>
            <person name="Sanchez-Ramirez S."/>
            <person name="Szollosi G.J."/>
            <person name="Szarkandi J.G."/>
            <person name="Papp V."/>
            <person name="Albert L."/>
            <person name="Andreopoulos W."/>
            <person name="Angelini C."/>
            <person name="Antonin V."/>
            <person name="Barry K.W."/>
            <person name="Bougher N.L."/>
            <person name="Buchanan P."/>
            <person name="Buyck B."/>
            <person name="Bense V."/>
            <person name="Catcheside P."/>
            <person name="Chovatia M."/>
            <person name="Cooper J."/>
            <person name="Damon W."/>
            <person name="Desjardin D."/>
            <person name="Finy P."/>
            <person name="Geml J."/>
            <person name="Haridas S."/>
            <person name="Hughes K."/>
            <person name="Justo A."/>
            <person name="Karasinski D."/>
            <person name="Kautmanova I."/>
            <person name="Kiss B."/>
            <person name="Kocsube S."/>
            <person name="Kotiranta H."/>
            <person name="LaButti K.M."/>
            <person name="Lechner B.E."/>
            <person name="Liimatainen K."/>
            <person name="Lipzen A."/>
            <person name="Lukacs Z."/>
            <person name="Mihaltcheva S."/>
            <person name="Morgado L.N."/>
            <person name="Niskanen T."/>
            <person name="Noordeloos M.E."/>
            <person name="Ohm R.A."/>
            <person name="Ortiz-Santana B."/>
            <person name="Ovrebo C."/>
            <person name="Racz N."/>
            <person name="Riley R."/>
            <person name="Savchenko A."/>
            <person name="Shiryaev A."/>
            <person name="Soop K."/>
            <person name="Spirin V."/>
            <person name="Szebenyi C."/>
            <person name="Tomsovsky M."/>
            <person name="Tulloss R.E."/>
            <person name="Uehling J."/>
            <person name="Grigoriev I.V."/>
            <person name="Vagvolgyi C."/>
            <person name="Papp T."/>
            <person name="Martin F.M."/>
            <person name="Miettinen O."/>
            <person name="Hibbett D.S."/>
            <person name="Nagy L.G."/>
        </authorList>
    </citation>
    <scope>NUCLEOTIDE SEQUENCE [LARGE SCALE GENOMIC DNA]</scope>
    <source>
        <strain evidence="4 5">CBS 962.96</strain>
    </source>
</reference>
<dbReference type="InterPro" id="IPR058580">
    <property type="entry name" value="DUF2828"/>
</dbReference>
<evidence type="ECO:0000256" key="1">
    <source>
        <dbReference type="SAM" id="MobiDB-lite"/>
    </source>
</evidence>
<dbReference type="Gene3D" id="3.40.50.410">
    <property type="entry name" value="von Willebrand factor, type A domain"/>
    <property type="match status" value="1"/>
</dbReference>
<keyword evidence="5" id="KW-1185">Reference proteome</keyword>
<dbReference type="AlphaFoldDB" id="A0A4S8LBR8"/>
<dbReference type="Pfam" id="PF25043">
    <property type="entry name" value="DUF7788"/>
    <property type="match status" value="1"/>
</dbReference>